<reference evidence="4 5" key="1">
    <citation type="submission" date="2019-06" db="EMBL/GenBank/DDBJ databases">
        <authorList>
            <person name="Li M."/>
        </authorList>
    </citation>
    <scope>NUCLEOTIDE SEQUENCE [LARGE SCALE GENOMIC DNA]</scope>
    <source>
        <strain evidence="4 5">BGMRC6574</strain>
    </source>
</reference>
<dbReference type="AlphaFoldDB" id="A0A506U997"/>
<dbReference type="OrthoDB" id="159246at2"/>
<keyword evidence="1" id="KW-0808">Transferase</keyword>
<dbReference type="RefSeq" id="WP_141166246.1">
    <property type="nucleotide sequence ID" value="NZ_VHLH01000008.1"/>
</dbReference>
<dbReference type="PANTHER" id="PTHR19136:SF81">
    <property type="entry name" value="MOLYBDENUM COFACTOR GUANYLYLTRANSFERASE"/>
    <property type="match status" value="1"/>
</dbReference>
<evidence type="ECO:0000313" key="4">
    <source>
        <dbReference type="EMBL" id="TPW29936.1"/>
    </source>
</evidence>
<name>A0A506U997_9HYPH</name>
<evidence type="ECO:0000256" key="2">
    <source>
        <dbReference type="ARBA" id="ARBA00022842"/>
    </source>
</evidence>
<gene>
    <name evidence="4" type="ORF">FJU11_06630</name>
</gene>
<evidence type="ECO:0000259" key="3">
    <source>
        <dbReference type="Pfam" id="PF12804"/>
    </source>
</evidence>
<dbReference type="SUPFAM" id="SSF53448">
    <property type="entry name" value="Nucleotide-diphospho-sugar transferases"/>
    <property type="match status" value="1"/>
</dbReference>
<sequence length="247" mass="26089">MTAQPLTALVLAGSRPGGDPLAEHAGVAHKALIDIAGKPMLARVGEALAASERVGRIAVSIEDPSVVGDPRFEIVAASTSPSASVRAALDVLGTPLLVTTADHALLKREWVDHFLANLPNAGVVAALARAETIERAVPETQRTYLKFADGRFSGCNLFYLSDDRAIGVVDLWQKIEMHRKNPVKLFGMLGPGAVAAYMAGRLTLAEALERLGRKAGCPLGVVEMPFGESAIDVDKPADLELVRRLAG</sequence>
<dbReference type="InterPro" id="IPR029044">
    <property type="entry name" value="Nucleotide-diphossugar_trans"/>
</dbReference>
<keyword evidence="5" id="KW-1185">Reference proteome</keyword>
<accession>A0A506U997</accession>
<feature type="domain" description="MobA-like NTP transferase" evidence="3">
    <location>
        <begin position="23"/>
        <end position="130"/>
    </location>
</feature>
<dbReference type="InterPro" id="IPR025877">
    <property type="entry name" value="MobA-like_NTP_Trfase"/>
</dbReference>
<comment type="caution">
    <text evidence="4">The sequence shown here is derived from an EMBL/GenBank/DDBJ whole genome shotgun (WGS) entry which is preliminary data.</text>
</comment>
<dbReference type="Pfam" id="PF12804">
    <property type="entry name" value="NTP_transf_3"/>
    <property type="match status" value="1"/>
</dbReference>
<keyword evidence="2" id="KW-0460">Magnesium</keyword>
<dbReference type="Proteomes" id="UP000320314">
    <property type="component" value="Unassembled WGS sequence"/>
</dbReference>
<dbReference type="GO" id="GO:0016779">
    <property type="term" value="F:nucleotidyltransferase activity"/>
    <property type="evidence" value="ECO:0007669"/>
    <property type="project" value="UniProtKB-ARBA"/>
</dbReference>
<evidence type="ECO:0000256" key="1">
    <source>
        <dbReference type="ARBA" id="ARBA00022679"/>
    </source>
</evidence>
<dbReference type="PANTHER" id="PTHR19136">
    <property type="entry name" value="MOLYBDENUM COFACTOR GUANYLYLTRANSFERASE"/>
    <property type="match status" value="1"/>
</dbReference>
<organism evidence="4 5">
    <name type="scientific">Pararhizobium mangrovi</name>
    <dbReference type="NCBI Taxonomy" id="2590452"/>
    <lineage>
        <taxon>Bacteria</taxon>
        <taxon>Pseudomonadati</taxon>
        <taxon>Pseudomonadota</taxon>
        <taxon>Alphaproteobacteria</taxon>
        <taxon>Hyphomicrobiales</taxon>
        <taxon>Rhizobiaceae</taxon>
        <taxon>Rhizobium/Agrobacterium group</taxon>
        <taxon>Pararhizobium</taxon>
    </lineage>
</organism>
<dbReference type="Gene3D" id="3.90.550.10">
    <property type="entry name" value="Spore Coat Polysaccharide Biosynthesis Protein SpsA, Chain A"/>
    <property type="match status" value="1"/>
</dbReference>
<protein>
    <recommendedName>
        <fullName evidence="3">MobA-like NTP transferase domain-containing protein</fullName>
    </recommendedName>
</protein>
<proteinExistence type="predicted"/>
<evidence type="ECO:0000313" key="5">
    <source>
        <dbReference type="Proteomes" id="UP000320314"/>
    </source>
</evidence>
<dbReference type="EMBL" id="VHLH01000008">
    <property type="protein sequence ID" value="TPW29936.1"/>
    <property type="molecule type" value="Genomic_DNA"/>
</dbReference>